<keyword evidence="1" id="KW-0472">Membrane</keyword>
<evidence type="ECO:0000313" key="2">
    <source>
        <dbReference type="EMBL" id="RWA10499.1"/>
    </source>
</evidence>
<dbReference type="Proteomes" id="UP000286045">
    <property type="component" value="Unassembled WGS sequence"/>
</dbReference>
<feature type="transmembrane region" description="Helical" evidence="1">
    <location>
        <begin position="55"/>
        <end position="77"/>
    </location>
</feature>
<accession>A0A439D7X5</accession>
<dbReference type="AlphaFoldDB" id="A0A439D7X5"/>
<gene>
    <name evidence="2" type="ORF">EKO27_g4602</name>
</gene>
<feature type="non-terminal residue" evidence="2">
    <location>
        <position position="1"/>
    </location>
</feature>
<sequence>VAAGTGNGQVVAIAVHTVVPVLAHNTSSSANASLTSPSVPSISVPVVAAGTSRPVGFVGTLGYGLVLWFVVFWIGIVL</sequence>
<keyword evidence="1" id="KW-1133">Transmembrane helix</keyword>
<reference evidence="2 3" key="1">
    <citation type="submission" date="2018-12" db="EMBL/GenBank/DDBJ databases">
        <title>Draft genome sequence of Xylaria grammica IHI A82.</title>
        <authorList>
            <person name="Buettner E."/>
            <person name="Kellner H."/>
        </authorList>
    </citation>
    <scope>NUCLEOTIDE SEQUENCE [LARGE SCALE GENOMIC DNA]</scope>
    <source>
        <strain evidence="2 3">IHI A82</strain>
    </source>
</reference>
<comment type="caution">
    <text evidence="2">The sequence shown here is derived from an EMBL/GenBank/DDBJ whole genome shotgun (WGS) entry which is preliminary data.</text>
</comment>
<name>A0A439D7X5_9PEZI</name>
<evidence type="ECO:0000313" key="3">
    <source>
        <dbReference type="Proteomes" id="UP000286045"/>
    </source>
</evidence>
<dbReference type="EMBL" id="RYZI01000112">
    <property type="protein sequence ID" value="RWA10499.1"/>
    <property type="molecule type" value="Genomic_DNA"/>
</dbReference>
<evidence type="ECO:0000256" key="1">
    <source>
        <dbReference type="SAM" id="Phobius"/>
    </source>
</evidence>
<keyword evidence="3" id="KW-1185">Reference proteome</keyword>
<proteinExistence type="predicted"/>
<protein>
    <submittedName>
        <fullName evidence="2">Uncharacterized protein</fullName>
    </submittedName>
</protein>
<dbReference type="STRING" id="363999.A0A439D7X5"/>
<keyword evidence="1" id="KW-0812">Transmembrane</keyword>
<organism evidence="2 3">
    <name type="scientific">Xylaria grammica</name>
    <dbReference type="NCBI Taxonomy" id="363999"/>
    <lineage>
        <taxon>Eukaryota</taxon>
        <taxon>Fungi</taxon>
        <taxon>Dikarya</taxon>
        <taxon>Ascomycota</taxon>
        <taxon>Pezizomycotina</taxon>
        <taxon>Sordariomycetes</taxon>
        <taxon>Xylariomycetidae</taxon>
        <taxon>Xylariales</taxon>
        <taxon>Xylariaceae</taxon>
        <taxon>Xylaria</taxon>
    </lineage>
</organism>